<evidence type="ECO:0000256" key="1">
    <source>
        <dbReference type="ARBA" id="ARBA00006484"/>
    </source>
</evidence>
<keyword evidence="5" id="KW-1185">Reference proteome</keyword>
<dbReference type="EMBL" id="FP929052">
    <property type="protein sequence ID" value="CBL16460.1"/>
    <property type="molecule type" value="Genomic_DNA"/>
</dbReference>
<dbReference type="HOGENOM" id="CLU_010194_1_3_9"/>
<dbReference type="OrthoDB" id="9803333at2"/>
<dbReference type="InterPro" id="IPR020904">
    <property type="entry name" value="Sc_DH/Rdtase_CS"/>
</dbReference>
<dbReference type="GO" id="GO:0008202">
    <property type="term" value="P:steroid metabolic process"/>
    <property type="evidence" value="ECO:0007669"/>
    <property type="project" value="UniProtKB-KW"/>
</dbReference>
<dbReference type="GO" id="GO:0004316">
    <property type="term" value="F:3-oxoacyl-[acyl-carrier-protein] reductase (NADPH) activity"/>
    <property type="evidence" value="ECO:0007669"/>
    <property type="project" value="UniProtKB-EC"/>
</dbReference>
<dbReference type="Proteomes" id="UP000007054">
    <property type="component" value="Chromosome"/>
</dbReference>
<gene>
    <name evidence="4" type="ordered locus">RUM_02100</name>
</gene>
<keyword evidence="3" id="KW-0753">Steroid metabolism</keyword>
<dbReference type="RefSeq" id="WP_015557367.1">
    <property type="nucleotide sequence ID" value="NC_021039.1"/>
</dbReference>
<dbReference type="AlphaFoldDB" id="D4LA15"/>
<proteinExistence type="inferred from homology"/>
<dbReference type="PRINTS" id="PR00081">
    <property type="entry name" value="GDHRDH"/>
</dbReference>
<evidence type="ECO:0000256" key="2">
    <source>
        <dbReference type="ARBA" id="ARBA00023002"/>
    </source>
</evidence>
<dbReference type="PANTHER" id="PTHR42879">
    <property type="entry name" value="3-OXOACYL-(ACYL-CARRIER-PROTEIN) REDUCTASE"/>
    <property type="match status" value="1"/>
</dbReference>
<dbReference type="FunFam" id="3.40.50.720:FF:000173">
    <property type="entry name" value="3-oxoacyl-[acyl-carrier protein] reductase"/>
    <property type="match status" value="1"/>
</dbReference>
<reference evidence="4" key="2">
    <citation type="submission" date="2010-03" db="EMBL/GenBank/DDBJ databases">
        <authorList>
            <person name="Pajon A."/>
        </authorList>
    </citation>
    <scope>NUCLEOTIDE SEQUENCE</scope>
    <source>
        <strain evidence="4">Type strain: 18P13</strain>
    </source>
</reference>
<dbReference type="InterPro" id="IPR036291">
    <property type="entry name" value="NAD(P)-bd_dom_sf"/>
</dbReference>
<dbReference type="InterPro" id="IPR002347">
    <property type="entry name" value="SDR_fam"/>
</dbReference>
<comment type="similarity">
    <text evidence="1">Belongs to the short-chain dehydrogenases/reductases (SDR) family.</text>
</comment>
<keyword evidence="3" id="KW-0443">Lipid metabolism</keyword>
<dbReference type="Pfam" id="PF13561">
    <property type="entry name" value="adh_short_C2"/>
    <property type="match status" value="1"/>
</dbReference>
<dbReference type="EC" id="1.1.1.100" evidence="4"/>
<name>D4LA15_RUMC1</name>
<protein>
    <submittedName>
        <fullName evidence="4">Dehydrogenases with different specificities (Related to short-chain alcohol dehydrogenases)</fullName>
        <ecNumber evidence="4">1.1.1.100</ecNumber>
    </submittedName>
</protein>
<dbReference type="STRING" id="213810.RUM_02100"/>
<dbReference type="BioCyc" id="RCHA213810:RUM_RS00980-MONOMER"/>
<dbReference type="SUPFAM" id="SSF51735">
    <property type="entry name" value="NAD(P)-binding Rossmann-fold domains"/>
    <property type="match status" value="1"/>
</dbReference>
<keyword evidence="2 4" id="KW-0560">Oxidoreductase</keyword>
<sequence>MKPVTLITGGSRGIGAACVRIFAAQGRRVWFTYYQSEAAAQQLAARTGAVPIRSDVSDPACNAALAEQISAAGGLELLVNNAAVSETELFQCLSPERAARLYGVNYLGAADLTRRLMPLLLQRHGGCILNIASMWGQTGASCEADYSASKAALIGLTRALAKEAGPSGVRVNCISPGVIATDMNGHLSPEELQALAEETPLGRLGTPEEVAQAAAFLASEQAAFITGQVLGVNGGFLI</sequence>
<dbReference type="PATRIC" id="fig|213810.4.peg.56"/>
<dbReference type="KEGG" id="rch:RUM_02100"/>
<accession>D4LA15</accession>
<dbReference type="PROSITE" id="PS00061">
    <property type="entry name" value="ADH_SHORT"/>
    <property type="match status" value="1"/>
</dbReference>
<evidence type="ECO:0000313" key="4">
    <source>
        <dbReference type="EMBL" id="CBL16460.1"/>
    </source>
</evidence>
<dbReference type="Gene3D" id="3.40.50.720">
    <property type="entry name" value="NAD(P)-binding Rossmann-like Domain"/>
    <property type="match status" value="1"/>
</dbReference>
<dbReference type="InterPro" id="IPR050259">
    <property type="entry name" value="SDR"/>
</dbReference>
<dbReference type="PANTHER" id="PTHR42879:SF2">
    <property type="entry name" value="3-OXOACYL-[ACYL-CARRIER-PROTEIN] REDUCTASE FABG"/>
    <property type="match status" value="1"/>
</dbReference>
<evidence type="ECO:0000256" key="3">
    <source>
        <dbReference type="ARBA" id="ARBA00023221"/>
    </source>
</evidence>
<dbReference type="GeneID" id="83155045"/>
<reference evidence="4" key="1">
    <citation type="submission" date="2010-03" db="EMBL/GenBank/DDBJ databases">
        <title>The genome sequence of Ruminococcus sp. 18P13.</title>
        <authorList>
            <consortium name="metaHIT consortium -- http://www.metahit.eu/"/>
            <person name="Pajon A."/>
            <person name="Turner K."/>
            <person name="Parkhill J."/>
            <person name="Bernalier A."/>
        </authorList>
    </citation>
    <scope>NUCLEOTIDE SEQUENCE [LARGE SCALE GENOMIC DNA]</scope>
    <source>
        <strain evidence="4">Type strain: 18P13</strain>
    </source>
</reference>
<dbReference type="PRINTS" id="PR00080">
    <property type="entry name" value="SDRFAMILY"/>
</dbReference>
<evidence type="ECO:0000313" key="5">
    <source>
        <dbReference type="Proteomes" id="UP000007054"/>
    </source>
</evidence>
<dbReference type="GO" id="GO:0032787">
    <property type="term" value="P:monocarboxylic acid metabolic process"/>
    <property type="evidence" value="ECO:0007669"/>
    <property type="project" value="UniProtKB-ARBA"/>
</dbReference>
<organism evidence="4 5">
    <name type="scientific">Ruminococcus champanellensis (strain DSM 18848 / JCM 17042 / KCTC 15320 / 18P13)</name>
    <dbReference type="NCBI Taxonomy" id="213810"/>
    <lineage>
        <taxon>Bacteria</taxon>
        <taxon>Bacillati</taxon>
        <taxon>Bacillota</taxon>
        <taxon>Clostridia</taxon>
        <taxon>Eubacteriales</taxon>
        <taxon>Oscillospiraceae</taxon>
        <taxon>Ruminococcus</taxon>
    </lineage>
</organism>